<accession>A0A2R7Y8W7</accession>
<protein>
    <recommendedName>
        <fullName evidence="2">DUF4350 domain-containing protein</fullName>
    </recommendedName>
</protein>
<dbReference type="Proteomes" id="UP000244093">
    <property type="component" value="Unassembled WGS sequence"/>
</dbReference>
<sequence length="814" mass="89148">MRSYAIVLSMFFALVLTILSGLIYIPSSTPYSPWNSGVYGISSVFEEFKADLLNDLSNLKCGSTLFLILQRGLTEDEVKSLTNFVRCGSVVVVSDSQGYSKTFLSGLGIDVVFHGKQVLDEVTAFNYRWVIKTKVKDFNVVVSNVTYVEIRTAADFMAETSKYAYVDTDGNGFYDVYDPMGSYAVLIGWRVGNGSVVLIPSPTFFMNEYVTTLDNIKFLSGLGVGGAYAIYVNTINLSWFDRVKLYLYLWTASKPTLLSHLSVLIVSTALTYMWVSKNVDLKRFKTRYKLAYLTVALIPYIITSYVSLNPAYLIPCPALIAAAFINLNVFTALSLAMSYVAVGLNLAYVLTYLTTLTLLVKSLRVGRGYGFLGFTSASTLTLQAINALTAIINPYLIVGLASAAVFFTLLSVVTYITSLRNVSIEVLNVPNEVYVGSSVRVGLLVKASKPLKCFVEGPAKVEKVVNPDDVVWFDVVVEHVGLNRFLATVSVTDLSGLAFKEVGVFNFEFNALPLTSRLLARAKALLAGVGLGDIHAAISIAALMRMDELSGKLVPVSDEELVALVKAFKEVGVDGGVVSFLKKLIEEYVEISGEVKWRTGEYAGVREFEPGDTFRDLHWKKTLSMLRFVSKEYVTASESQGGGGGAGGGEAFLIVNLTATSSRELDALLANLLHHVVERTSSDPEASLDVVLVLGGYVAVLSGNAVGVLELLYRTLRGSPLEVLYEYESLNRYLRPEEVEFISKAMDLKPFNALLTYLASSSRELVQALLNVGIKPPRRYILIHGKATSTWASYLIYVLSGVGFTHAYVGDRNF</sequence>
<name>A0A2R7Y8W7_9CREN</name>
<feature type="transmembrane region" description="Helical" evidence="1">
    <location>
        <begin position="6"/>
        <end position="25"/>
    </location>
</feature>
<keyword evidence="1" id="KW-0472">Membrane</keyword>
<proteinExistence type="predicted"/>
<reference evidence="3 4" key="1">
    <citation type="journal article" date="2018" name="Syst. Appl. Microbiol.">
        <title>A new symbiotic nanoarchaeote (Candidatus Nanoclepta minutus) and its host (Zestosphaera tikiterensis gen. nov., sp. nov.) from a New Zealand hot spring.</title>
        <authorList>
            <person name="St John E."/>
            <person name="Liu Y."/>
            <person name="Podar M."/>
            <person name="Stott M.B."/>
            <person name="Meneghin J."/>
            <person name="Chen Z."/>
            <person name="Lagutin K."/>
            <person name="Mitchell K."/>
            <person name="Reysenbach A.L."/>
        </authorList>
    </citation>
    <scope>NUCLEOTIDE SEQUENCE [LARGE SCALE GENOMIC DNA]</scope>
    <source>
        <strain evidence="3">NZ3</strain>
    </source>
</reference>
<organism evidence="3 4">
    <name type="scientific">Zestosphaera tikiterensis</name>
    <dbReference type="NCBI Taxonomy" id="1973259"/>
    <lineage>
        <taxon>Archaea</taxon>
        <taxon>Thermoproteota</taxon>
        <taxon>Thermoprotei</taxon>
        <taxon>Desulfurococcales</taxon>
        <taxon>Desulfurococcaceae</taxon>
        <taxon>Zestosphaera</taxon>
    </lineage>
</organism>
<feature type="transmembrane region" description="Helical" evidence="1">
    <location>
        <begin position="312"/>
        <end position="333"/>
    </location>
</feature>
<gene>
    <name evidence="3" type="ORF">B7O98_00030</name>
</gene>
<feature type="transmembrane region" description="Helical" evidence="1">
    <location>
        <begin position="216"/>
        <end position="237"/>
    </location>
</feature>
<feature type="transmembrane region" description="Helical" evidence="1">
    <location>
        <begin position="369"/>
        <end position="388"/>
    </location>
</feature>
<dbReference type="AlphaFoldDB" id="A0A2R7Y8W7"/>
<comment type="caution">
    <text evidence="3">The sequence shown here is derived from an EMBL/GenBank/DDBJ whole genome shotgun (WGS) entry which is preliminary data.</text>
</comment>
<feature type="transmembrane region" description="Helical" evidence="1">
    <location>
        <begin position="287"/>
        <end position="306"/>
    </location>
</feature>
<feature type="transmembrane region" description="Helical" evidence="1">
    <location>
        <begin position="395"/>
        <end position="416"/>
    </location>
</feature>
<keyword evidence="1" id="KW-0812">Transmembrane</keyword>
<evidence type="ECO:0000256" key="1">
    <source>
        <dbReference type="SAM" id="Phobius"/>
    </source>
</evidence>
<dbReference type="Pfam" id="PF14258">
    <property type="entry name" value="DUF4350"/>
    <property type="match status" value="1"/>
</dbReference>
<evidence type="ECO:0000313" key="3">
    <source>
        <dbReference type="EMBL" id="PUA33847.1"/>
    </source>
</evidence>
<feature type="transmembrane region" description="Helical" evidence="1">
    <location>
        <begin position="257"/>
        <end position="275"/>
    </location>
</feature>
<dbReference type="EMBL" id="NBVN01000001">
    <property type="protein sequence ID" value="PUA33847.1"/>
    <property type="molecule type" value="Genomic_DNA"/>
</dbReference>
<dbReference type="InterPro" id="IPR025646">
    <property type="entry name" value="DUF4350"/>
</dbReference>
<feature type="domain" description="DUF4350" evidence="2">
    <location>
        <begin position="53"/>
        <end position="222"/>
    </location>
</feature>
<evidence type="ECO:0000259" key="2">
    <source>
        <dbReference type="Pfam" id="PF14258"/>
    </source>
</evidence>
<evidence type="ECO:0000313" key="4">
    <source>
        <dbReference type="Proteomes" id="UP000244093"/>
    </source>
</evidence>
<feature type="transmembrane region" description="Helical" evidence="1">
    <location>
        <begin position="791"/>
        <end position="809"/>
    </location>
</feature>
<feature type="transmembrane region" description="Helical" evidence="1">
    <location>
        <begin position="340"/>
        <end position="363"/>
    </location>
</feature>
<keyword evidence="1" id="KW-1133">Transmembrane helix</keyword>